<dbReference type="Proteomes" id="UP000299084">
    <property type="component" value="Unassembled WGS sequence"/>
</dbReference>
<dbReference type="EMBL" id="JWIN03000025">
    <property type="protein sequence ID" value="KAB1257937.1"/>
    <property type="molecule type" value="Genomic_DNA"/>
</dbReference>
<keyword evidence="3" id="KW-1185">Reference proteome</keyword>
<name>A0A5N4CGD3_CAMDR</name>
<evidence type="ECO:0000313" key="3">
    <source>
        <dbReference type="Proteomes" id="UP000299084"/>
    </source>
</evidence>
<reference evidence="2 3" key="1">
    <citation type="journal article" date="2019" name="Mol. Ecol. Resour.">
        <title>Improving Illumina assemblies with Hi-C and long reads: an example with the North African dromedary.</title>
        <authorList>
            <person name="Elbers J.P."/>
            <person name="Rogers M.F."/>
            <person name="Perelman P.L."/>
            <person name="Proskuryakova A.A."/>
            <person name="Serdyukova N.A."/>
            <person name="Johnson W.E."/>
            <person name="Horin P."/>
            <person name="Corander J."/>
            <person name="Murphy D."/>
            <person name="Burger P.A."/>
        </authorList>
    </citation>
    <scope>NUCLEOTIDE SEQUENCE [LARGE SCALE GENOMIC DNA]</scope>
    <source>
        <strain evidence="2">Drom800</strain>
        <tissue evidence="2">Blood</tissue>
    </source>
</reference>
<proteinExistence type="predicted"/>
<evidence type="ECO:0000313" key="2">
    <source>
        <dbReference type="EMBL" id="KAB1257937.1"/>
    </source>
</evidence>
<evidence type="ECO:0000256" key="1">
    <source>
        <dbReference type="SAM" id="MobiDB-lite"/>
    </source>
</evidence>
<gene>
    <name evidence="2" type="ORF">Cadr_000022536</name>
</gene>
<accession>A0A5N4CGD3</accession>
<dbReference type="AlphaFoldDB" id="A0A5N4CGD3"/>
<feature type="region of interest" description="Disordered" evidence="1">
    <location>
        <begin position="24"/>
        <end position="52"/>
    </location>
</feature>
<comment type="caution">
    <text evidence="2">The sequence shown here is derived from an EMBL/GenBank/DDBJ whole genome shotgun (WGS) entry which is preliminary data.</text>
</comment>
<protein>
    <submittedName>
        <fullName evidence="2">Uncharacterized protein</fullName>
    </submittedName>
</protein>
<organism evidence="2 3">
    <name type="scientific">Camelus dromedarius</name>
    <name type="common">Dromedary</name>
    <name type="synonym">Arabian camel</name>
    <dbReference type="NCBI Taxonomy" id="9838"/>
    <lineage>
        <taxon>Eukaryota</taxon>
        <taxon>Metazoa</taxon>
        <taxon>Chordata</taxon>
        <taxon>Craniata</taxon>
        <taxon>Vertebrata</taxon>
        <taxon>Euteleostomi</taxon>
        <taxon>Mammalia</taxon>
        <taxon>Eutheria</taxon>
        <taxon>Laurasiatheria</taxon>
        <taxon>Artiodactyla</taxon>
        <taxon>Tylopoda</taxon>
        <taxon>Camelidae</taxon>
        <taxon>Camelus</taxon>
    </lineage>
</organism>
<sequence>MRSLDLTSAPLPVRLPNFIAQASPAGSLSSTPPPAPPYLPSSSSRAEGKRRPRPQAVFLFQELIQEQPAPASFHAFWAGSGVCTSVRLRVRAPPPPACSANCSGGSPALPDLATGAGKSQVGALLLVLPGLHPQCPHPATDWVLALN</sequence>